<dbReference type="NCBIfam" id="TIGR00663">
    <property type="entry name" value="dnan"/>
    <property type="match status" value="1"/>
</dbReference>
<dbReference type="GO" id="GO:0008408">
    <property type="term" value="F:3'-5' exonuclease activity"/>
    <property type="evidence" value="ECO:0007669"/>
    <property type="project" value="InterPro"/>
</dbReference>
<feature type="domain" description="DNA polymerase III beta sliding clamp N-terminal" evidence="11">
    <location>
        <begin position="1"/>
        <end position="119"/>
    </location>
</feature>
<dbReference type="Pfam" id="PF02767">
    <property type="entry name" value="DNA_pol3_beta_2"/>
    <property type="match status" value="1"/>
</dbReference>
<dbReference type="GO" id="GO:0003887">
    <property type="term" value="F:DNA-directed DNA polymerase activity"/>
    <property type="evidence" value="ECO:0007669"/>
    <property type="project" value="UniProtKB-UniRule"/>
</dbReference>
<evidence type="ECO:0000259" key="11">
    <source>
        <dbReference type="Pfam" id="PF00712"/>
    </source>
</evidence>
<accession>A0A286R9H0</accession>
<dbReference type="Pfam" id="PF00712">
    <property type="entry name" value="DNA_pol3_beta"/>
    <property type="match status" value="1"/>
</dbReference>
<dbReference type="InterPro" id="IPR022637">
    <property type="entry name" value="DNA_polIII_beta_cen"/>
</dbReference>
<evidence type="ECO:0000256" key="4">
    <source>
        <dbReference type="ARBA" id="ARBA00022490"/>
    </source>
</evidence>
<keyword evidence="7 10" id="KW-0235">DNA replication</keyword>
<keyword evidence="4 10" id="KW-0963">Cytoplasm</keyword>
<organism evidence="14 15">
    <name type="scientific">Thermogutta terrifontis</name>
    <dbReference type="NCBI Taxonomy" id="1331910"/>
    <lineage>
        <taxon>Bacteria</taxon>
        <taxon>Pseudomonadati</taxon>
        <taxon>Planctomycetota</taxon>
        <taxon>Planctomycetia</taxon>
        <taxon>Pirellulales</taxon>
        <taxon>Thermoguttaceae</taxon>
        <taxon>Thermogutta</taxon>
    </lineage>
</organism>
<feature type="domain" description="DNA polymerase III beta sliding clamp C-terminal" evidence="13">
    <location>
        <begin position="250"/>
        <end position="367"/>
    </location>
</feature>
<reference evidence="14 15" key="1">
    <citation type="journal article" name="Front. Microbiol.">
        <title>Sugar Metabolism of the First Thermophilic Planctomycete Thermogutta terrifontis: Comparative Genomic and Transcriptomic Approaches.</title>
        <authorList>
            <person name="Elcheninov A.G."/>
            <person name="Menzel P."/>
            <person name="Gudbergsdottir S.R."/>
            <person name="Slesarev A.I."/>
            <person name="Kadnikov V.V."/>
            <person name="Krogh A."/>
            <person name="Bonch-Osmolovskaya E.A."/>
            <person name="Peng X."/>
            <person name="Kublanov I.V."/>
        </authorList>
    </citation>
    <scope>NUCLEOTIDE SEQUENCE [LARGE SCALE GENOMIC DNA]</scope>
    <source>
        <strain evidence="14 15">R1</strain>
    </source>
</reference>
<dbReference type="PANTHER" id="PTHR30478:SF0">
    <property type="entry name" value="BETA SLIDING CLAMP"/>
    <property type="match status" value="1"/>
</dbReference>
<dbReference type="KEGG" id="ttf:THTE_0002"/>
<dbReference type="Gene3D" id="3.10.150.10">
    <property type="entry name" value="DNA Polymerase III, subunit A, domain 2"/>
    <property type="match status" value="1"/>
</dbReference>
<dbReference type="InterPro" id="IPR022634">
    <property type="entry name" value="DNA_polIII_beta_N"/>
</dbReference>
<dbReference type="GO" id="GO:0005737">
    <property type="term" value="C:cytoplasm"/>
    <property type="evidence" value="ECO:0007669"/>
    <property type="project" value="UniProtKB-SubCell"/>
</dbReference>
<evidence type="ECO:0000256" key="3">
    <source>
        <dbReference type="ARBA" id="ARBA00021035"/>
    </source>
</evidence>
<dbReference type="PIRSF" id="PIRSF000804">
    <property type="entry name" value="DNA_pol_III_b"/>
    <property type="match status" value="1"/>
</dbReference>
<evidence type="ECO:0000256" key="5">
    <source>
        <dbReference type="ARBA" id="ARBA00022679"/>
    </source>
</evidence>
<dbReference type="SMART" id="SM00480">
    <property type="entry name" value="POL3Bc"/>
    <property type="match status" value="1"/>
</dbReference>
<evidence type="ECO:0000256" key="7">
    <source>
        <dbReference type="ARBA" id="ARBA00022705"/>
    </source>
</evidence>
<dbReference type="Gene3D" id="3.70.10.10">
    <property type="match status" value="1"/>
</dbReference>
<evidence type="ECO:0000256" key="2">
    <source>
        <dbReference type="ARBA" id="ARBA00010752"/>
    </source>
</evidence>
<evidence type="ECO:0000259" key="13">
    <source>
        <dbReference type="Pfam" id="PF02768"/>
    </source>
</evidence>
<keyword evidence="8 10" id="KW-0239">DNA-directed DNA polymerase</keyword>
<comment type="subunit">
    <text evidence="10">Forms a ring-shaped head-to-tail homodimer around DNA.</text>
</comment>
<dbReference type="InterPro" id="IPR022635">
    <property type="entry name" value="DNA_polIII_beta_C"/>
</dbReference>
<proteinExistence type="inferred from homology"/>
<dbReference type="PANTHER" id="PTHR30478">
    <property type="entry name" value="DNA POLYMERASE III SUBUNIT BETA"/>
    <property type="match status" value="1"/>
</dbReference>
<evidence type="ECO:0000313" key="14">
    <source>
        <dbReference type="EMBL" id="ASV72604.1"/>
    </source>
</evidence>
<dbReference type="InterPro" id="IPR046938">
    <property type="entry name" value="DNA_clamp_sf"/>
</dbReference>
<gene>
    <name evidence="14" type="ORF">THTE_0002</name>
</gene>
<dbReference type="RefSeq" id="WP_095413495.1">
    <property type="nucleotide sequence ID" value="NZ_CP018477.1"/>
</dbReference>
<evidence type="ECO:0000256" key="1">
    <source>
        <dbReference type="ARBA" id="ARBA00004496"/>
    </source>
</evidence>
<evidence type="ECO:0000256" key="6">
    <source>
        <dbReference type="ARBA" id="ARBA00022695"/>
    </source>
</evidence>
<comment type="similarity">
    <text evidence="2 10">Belongs to the beta sliding clamp family.</text>
</comment>
<name>A0A286R9H0_9BACT</name>
<evidence type="ECO:0000313" key="15">
    <source>
        <dbReference type="Proteomes" id="UP000215086"/>
    </source>
</evidence>
<dbReference type="GO" id="GO:0006271">
    <property type="term" value="P:DNA strand elongation involved in DNA replication"/>
    <property type="evidence" value="ECO:0007669"/>
    <property type="project" value="TreeGrafter"/>
</dbReference>
<dbReference type="Proteomes" id="UP000215086">
    <property type="component" value="Chromosome"/>
</dbReference>
<comment type="subcellular location">
    <subcellularLocation>
        <location evidence="1 10">Cytoplasm</location>
    </subcellularLocation>
</comment>
<dbReference type="SUPFAM" id="SSF55979">
    <property type="entry name" value="DNA clamp"/>
    <property type="match status" value="3"/>
</dbReference>
<keyword evidence="6 10" id="KW-0548">Nucleotidyltransferase</keyword>
<dbReference type="OrthoDB" id="8421503at2"/>
<dbReference type="CDD" id="cd00140">
    <property type="entry name" value="beta_clamp"/>
    <property type="match status" value="1"/>
</dbReference>
<dbReference type="Pfam" id="PF02768">
    <property type="entry name" value="DNA_pol3_beta_3"/>
    <property type="match status" value="1"/>
</dbReference>
<keyword evidence="9" id="KW-0238">DNA-binding</keyword>
<evidence type="ECO:0000256" key="9">
    <source>
        <dbReference type="ARBA" id="ARBA00023125"/>
    </source>
</evidence>
<evidence type="ECO:0000259" key="12">
    <source>
        <dbReference type="Pfam" id="PF02767"/>
    </source>
</evidence>
<evidence type="ECO:0000256" key="10">
    <source>
        <dbReference type="PIRNR" id="PIRNR000804"/>
    </source>
</evidence>
<evidence type="ECO:0000256" key="8">
    <source>
        <dbReference type="ARBA" id="ARBA00022932"/>
    </source>
</evidence>
<keyword evidence="15" id="KW-1185">Reference proteome</keyword>
<protein>
    <recommendedName>
        <fullName evidence="3 10">Beta sliding clamp</fullName>
    </recommendedName>
</protein>
<feature type="domain" description="DNA polymerase III beta sliding clamp central" evidence="12">
    <location>
        <begin position="133"/>
        <end position="247"/>
    </location>
</feature>
<keyword evidence="5 10" id="KW-0808">Transferase</keyword>
<dbReference type="EMBL" id="CP018477">
    <property type="protein sequence ID" value="ASV72604.1"/>
    <property type="molecule type" value="Genomic_DNA"/>
</dbReference>
<comment type="function">
    <text evidence="10">Confers DNA tethering and processivity to DNA polymerases and other proteins. Acts as a clamp, forming a ring around DNA (a reaction catalyzed by the clamp-loading complex) which diffuses in an ATP-independent manner freely and bidirectionally along dsDNA. Initially characterized for its ability to contact the catalytic subunit of DNA polymerase III (Pol III), a complex, multichain enzyme responsible for most of the replicative synthesis in bacteria; Pol III exhibits 3'-5' exonuclease proofreading activity. The beta chain is required for initiation of replication as well as for processivity of DNA replication.</text>
</comment>
<dbReference type="GO" id="GO:0003677">
    <property type="term" value="F:DNA binding"/>
    <property type="evidence" value="ECO:0007669"/>
    <property type="project" value="UniProtKB-UniRule"/>
</dbReference>
<dbReference type="InterPro" id="IPR001001">
    <property type="entry name" value="DNA_polIII_beta"/>
</dbReference>
<sequence>MKVVAQRESLAEMVQLAQAVCPGRSARPILENLLLECRDSGGALMATDLEVGLRLHVPQLEVEVPGTTLLPARTMLALLRELTDEEIRLESQGDRLLVLGEKSEFQFPTPDAMEFPEVPDYQAESYHAFTARNLSEMLRRTEYAVETEGTRFNLGGVYLELGDEKVTAVGTDGRRLACQEGQARRVGGHRPSEDVIIPRRVVEIIQRILSRESDDQEVKLAVEDGKIFVITSSAVVSGRLVDARFPKWREVFPKAPEKVRVDLPVREFASATRQASIVVDDKNPGILYTFTSGKLVLSGRGASQGESRVELPIGYDGEEAMVRLNQRFILDFLKVLGDEGTFTLKIWSEESPVLAETADGYAYLMMPLVLGSN</sequence>
<dbReference type="AlphaFoldDB" id="A0A286R9H0"/>
<dbReference type="GO" id="GO:0009360">
    <property type="term" value="C:DNA polymerase III complex"/>
    <property type="evidence" value="ECO:0007669"/>
    <property type="project" value="InterPro"/>
</dbReference>